<sequence>MKLKTLLAATALSALASVSFAQDAVKIGMITTLSGPAGYLGTDVRDGFLLAIEEEGGTLGGVPVEVIVEDDGLKPENGRAIAERFLERDEVEIMTGVIFSNIAPVVAPLTLRAGRFYISPNSGPSQFAGKACHENYFVASWQNDTLHESAGIAASNLGYKNAYILAPNYQAGKDALAGFKRFFTGDIVEETYTQLGQTDYAAEIAKIRAAQPEMVFQFLPGGMGINFMKQYDQAGLRDEIPLVLAAPSADINILRAVGASMLGVQNTSHWNHDLDNPANIAFVASFEETYGRSPTVYASQGYDTARLISSALRATGGAVTADMDGFRAALRAADFEAVRGPFAFNTNNHPIQNWYSREVVEIDGEFRNRTTGIIVENHADAYVGECKM</sequence>
<dbReference type="PRINTS" id="PR00337">
    <property type="entry name" value="LEUILEVALBP"/>
</dbReference>
<dbReference type="InterPro" id="IPR051010">
    <property type="entry name" value="BCAA_transport"/>
</dbReference>
<reference evidence="7 8" key="1">
    <citation type="submission" date="2017-05" db="EMBL/GenBank/DDBJ databases">
        <authorList>
            <person name="Song R."/>
            <person name="Chenine A.L."/>
            <person name="Ruprecht R.M."/>
        </authorList>
    </citation>
    <scope>NUCLEOTIDE SEQUENCE [LARGE SCALE GENOMIC DNA]</scope>
    <source>
        <strain evidence="7 8">CECT 8489</strain>
    </source>
</reference>
<evidence type="ECO:0000256" key="1">
    <source>
        <dbReference type="ARBA" id="ARBA00010062"/>
    </source>
</evidence>
<dbReference type="PANTHER" id="PTHR30483">
    <property type="entry name" value="LEUCINE-SPECIFIC-BINDING PROTEIN"/>
    <property type="match status" value="1"/>
</dbReference>
<dbReference type="InterPro" id="IPR028081">
    <property type="entry name" value="Leu-bd"/>
</dbReference>
<keyword evidence="4" id="KW-0029">Amino-acid transport</keyword>
<evidence type="ECO:0000256" key="5">
    <source>
        <dbReference type="SAM" id="SignalP"/>
    </source>
</evidence>
<dbReference type="AlphaFoldDB" id="A0A238IZI2"/>
<keyword evidence="3 5" id="KW-0732">Signal</keyword>
<evidence type="ECO:0000256" key="4">
    <source>
        <dbReference type="ARBA" id="ARBA00022970"/>
    </source>
</evidence>
<gene>
    <name evidence="7" type="primary">braC_1</name>
    <name evidence="7" type="ORF">BOA8489_01176</name>
</gene>
<dbReference type="InterPro" id="IPR028082">
    <property type="entry name" value="Peripla_BP_I"/>
</dbReference>
<dbReference type="OrthoDB" id="435355at2"/>
<evidence type="ECO:0000259" key="6">
    <source>
        <dbReference type="Pfam" id="PF13458"/>
    </source>
</evidence>
<accession>A0A238IZI2</accession>
<dbReference type="RefSeq" id="WP_093973078.1">
    <property type="nucleotide sequence ID" value="NZ_FXXQ01000003.1"/>
</dbReference>
<feature type="chain" id="PRO_5012534155" evidence="5">
    <location>
        <begin position="22"/>
        <end position="388"/>
    </location>
</feature>
<evidence type="ECO:0000313" key="8">
    <source>
        <dbReference type="Proteomes" id="UP000201838"/>
    </source>
</evidence>
<dbReference type="Proteomes" id="UP000201838">
    <property type="component" value="Unassembled WGS sequence"/>
</dbReference>
<keyword evidence="2" id="KW-0813">Transport</keyword>
<evidence type="ECO:0000256" key="2">
    <source>
        <dbReference type="ARBA" id="ARBA00022448"/>
    </source>
</evidence>
<evidence type="ECO:0000256" key="3">
    <source>
        <dbReference type="ARBA" id="ARBA00022729"/>
    </source>
</evidence>
<comment type="similarity">
    <text evidence="1">Belongs to the leucine-binding protein family.</text>
</comment>
<feature type="domain" description="Leucine-binding protein" evidence="6">
    <location>
        <begin position="25"/>
        <end position="360"/>
    </location>
</feature>
<dbReference type="InterPro" id="IPR000709">
    <property type="entry name" value="Leu_Ile_Val-bd"/>
</dbReference>
<dbReference type="CDD" id="cd06359">
    <property type="entry name" value="PBP1_Nba-like"/>
    <property type="match status" value="1"/>
</dbReference>
<dbReference type="Pfam" id="PF13458">
    <property type="entry name" value="Peripla_BP_6"/>
    <property type="match status" value="1"/>
</dbReference>
<evidence type="ECO:0000313" key="7">
    <source>
        <dbReference type="EMBL" id="SMX23074.1"/>
    </source>
</evidence>
<dbReference type="PANTHER" id="PTHR30483:SF6">
    <property type="entry name" value="PERIPLASMIC BINDING PROTEIN OF ABC TRANSPORTER FOR NATURAL AMINO ACIDS"/>
    <property type="match status" value="1"/>
</dbReference>
<dbReference type="Gene3D" id="3.40.50.2300">
    <property type="match status" value="2"/>
</dbReference>
<proteinExistence type="inferred from homology"/>
<keyword evidence="8" id="KW-1185">Reference proteome</keyword>
<protein>
    <submittedName>
        <fullName evidence="7">Leucine-, isoleucine-, valine-, threonine-, and alanine-binding protein</fullName>
    </submittedName>
</protein>
<organism evidence="7 8">
    <name type="scientific">Boseongicola aestuarii</name>
    <dbReference type="NCBI Taxonomy" id="1470561"/>
    <lineage>
        <taxon>Bacteria</taxon>
        <taxon>Pseudomonadati</taxon>
        <taxon>Pseudomonadota</taxon>
        <taxon>Alphaproteobacteria</taxon>
        <taxon>Rhodobacterales</taxon>
        <taxon>Paracoccaceae</taxon>
        <taxon>Boseongicola</taxon>
    </lineage>
</organism>
<dbReference type="GO" id="GO:0006865">
    <property type="term" value="P:amino acid transport"/>
    <property type="evidence" value="ECO:0007669"/>
    <property type="project" value="UniProtKB-KW"/>
</dbReference>
<dbReference type="EMBL" id="FXXQ01000003">
    <property type="protein sequence ID" value="SMX23074.1"/>
    <property type="molecule type" value="Genomic_DNA"/>
</dbReference>
<feature type="signal peptide" evidence="5">
    <location>
        <begin position="1"/>
        <end position="21"/>
    </location>
</feature>
<dbReference type="SUPFAM" id="SSF53822">
    <property type="entry name" value="Periplasmic binding protein-like I"/>
    <property type="match status" value="1"/>
</dbReference>
<name>A0A238IZI2_9RHOB</name>